<dbReference type="RefSeq" id="WP_205214168.1">
    <property type="nucleotide sequence ID" value="NZ_JAFFZP010000033.1"/>
</dbReference>
<proteinExistence type="predicted"/>
<name>A0ABS2WBN4_9GAMM</name>
<dbReference type="Proteomes" id="UP000760472">
    <property type="component" value="Unassembled WGS sequence"/>
</dbReference>
<keyword evidence="2" id="KW-1185">Reference proteome</keyword>
<evidence type="ECO:0000313" key="2">
    <source>
        <dbReference type="Proteomes" id="UP000760472"/>
    </source>
</evidence>
<sequence length="127" mass="14340">MSGWFRRLKKQTLKKLIMIDTGYHSHHLSTTLLERGGFSILAFIDEEPWNHLNLMNGAKIHYPSELLALAEKNRADAVIKLTGKGWQPASDCVSELQKKGIAYITLDVAIAPDEQLNIIVERLSAER</sequence>
<gene>
    <name evidence="1" type="ORF">JW498_17280</name>
</gene>
<organism evidence="1 2">
    <name type="scientific">Amphritea pacifica</name>
    <dbReference type="NCBI Taxonomy" id="2811233"/>
    <lineage>
        <taxon>Bacteria</taxon>
        <taxon>Pseudomonadati</taxon>
        <taxon>Pseudomonadota</taxon>
        <taxon>Gammaproteobacteria</taxon>
        <taxon>Oceanospirillales</taxon>
        <taxon>Oceanospirillaceae</taxon>
        <taxon>Amphritea</taxon>
    </lineage>
</organism>
<evidence type="ECO:0000313" key="1">
    <source>
        <dbReference type="EMBL" id="MBN0989123.1"/>
    </source>
</evidence>
<protein>
    <submittedName>
        <fullName evidence="1">Uncharacterized protein</fullName>
    </submittedName>
</protein>
<dbReference type="EMBL" id="JAFFZP010000033">
    <property type="protein sequence ID" value="MBN0989123.1"/>
    <property type="molecule type" value="Genomic_DNA"/>
</dbReference>
<comment type="caution">
    <text evidence="1">The sequence shown here is derived from an EMBL/GenBank/DDBJ whole genome shotgun (WGS) entry which is preliminary data.</text>
</comment>
<reference evidence="1 2" key="1">
    <citation type="submission" date="2021-02" db="EMBL/GenBank/DDBJ databases">
        <title>A novel species of genus Amphritea isolated from a fishpond in China.</title>
        <authorList>
            <person name="Lu H."/>
        </authorList>
    </citation>
    <scope>NUCLEOTIDE SEQUENCE [LARGE SCALE GENOMIC DNA]</scope>
    <source>
        <strain evidence="1 2">RP18W</strain>
    </source>
</reference>
<accession>A0ABS2WBN4</accession>